<dbReference type="PANTHER" id="PTHR34144:SF5">
    <property type="entry name" value="ALPHA-1,3-MANNOSYLTRANSFERASE CMT1"/>
    <property type="match status" value="1"/>
</dbReference>
<sequence length="521" mass="58769">MLNYFSSKRQSRALLQAFVALTLILVFLFYTNDGYAYVRGTHVEVLSDGDVVAVHSPVGGHAPAPTKIATASPNTSYPKPTATAPVHLSTPSPSHKPTVHRPAPQLPTHPLNDTLLEKAPKYIKAILDPFDTSFDRLQCPSSITLIDRYAYLRSPPESQGKAVKPKYFFALDLYEIADLLPRLMNSIIESIRFLGPENCVLSIVEGRSDDGTYEILYELHKKLQNLGVAYILQTSDLDPKGGDRDRIDALAELRNIALADLIEHPEKYDPETTIVFSNDVSLCMEDVLELVHQKVLQKADMMCGMDWNIWDPLAFYDSWVGRGINGDLFIKIIQEGDVMVDNEAGIFWNHKLSRERIDAWKPLQVFACWNGITVFTAKPFMEKKIKFRYVPADSDSECYQAEPNLFAKDMWYHGYGRIGIVPTVNLAYSDGEAKSLREKKGWMQQHLVPDEEALIEWNPEPPAKVVCVPWLRGDQTWHAWNQGLPGYVAPPGGDTGKKDDYEDDQPDLKDDQSDEEESHDT</sequence>
<dbReference type="OrthoDB" id="262547at2759"/>
<keyword evidence="2" id="KW-1133">Transmembrane helix</keyword>
<feature type="compositionally biased region" description="Acidic residues" evidence="1">
    <location>
        <begin position="512"/>
        <end position="521"/>
    </location>
</feature>
<feature type="compositionally biased region" description="Basic and acidic residues" evidence="1">
    <location>
        <begin position="495"/>
        <end position="511"/>
    </location>
</feature>
<feature type="region of interest" description="Disordered" evidence="1">
    <location>
        <begin position="63"/>
        <end position="107"/>
    </location>
</feature>
<dbReference type="PANTHER" id="PTHR34144">
    <property type="entry name" value="CHROMOSOME 8, WHOLE GENOME SHOTGUN SEQUENCE"/>
    <property type="match status" value="1"/>
</dbReference>
<keyword evidence="2" id="KW-0812">Transmembrane</keyword>
<feature type="compositionally biased region" description="Polar residues" evidence="1">
    <location>
        <begin position="69"/>
        <end position="78"/>
    </location>
</feature>
<name>A0A9W4UHZ8_9PLEO</name>
<feature type="region of interest" description="Disordered" evidence="1">
    <location>
        <begin position="482"/>
        <end position="521"/>
    </location>
</feature>
<dbReference type="Proteomes" id="UP001152607">
    <property type="component" value="Unassembled WGS sequence"/>
</dbReference>
<proteinExistence type="predicted"/>
<evidence type="ECO:0008006" key="5">
    <source>
        <dbReference type="Google" id="ProtNLM"/>
    </source>
</evidence>
<evidence type="ECO:0000256" key="1">
    <source>
        <dbReference type="SAM" id="MobiDB-lite"/>
    </source>
</evidence>
<protein>
    <recommendedName>
        <fullName evidence="5">Alpha-1,3-mannosyltransferase CMT1</fullName>
    </recommendedName>
</protein>
<accession>A0A9W4UHZ8</accession>
<gene>
    <name evidence="3" type="ORF">PDIGIT_LOCUS9644</name>
</gene>
<evidence type="ECO:0000313" key="4">
    <source>
        <dbReference type="Proteomes" id="UP001152607"/>
    </source>
</evidence>
<dbReference type="AlphaFoldDB" id="A0A9W4UHZ8"/>
<feature type="transmembrane region" description="Helical" evidence="2">
    <location>
        <begin position="12"/>
        <end position="30"/>
    </location>
</feature>
<dbReference type="Pfam" id="PF11735">
    <property type="entry name" value="CAP59_mtransfer"/>
    <property type="match status" value="1"/>
</dbReference>
<reference evidence="3" key="1">
    <citation type="submission" date="2023-01" db="EMBL/GenBank/DDBJ databases">
        <authorList>
            <person name="Van Ghelder C."/>
            <person name="Rancurel C."/>
        </authorList>
    </citation>
    <scope>NUCLEOTIDE SEQUENCE</scope>
    <source>
        <strain evidence="3">CNCM I-4278</strain>
    </source>
</reference>
<dbReference type="InterPro" id="IPR021047">
    <property type="entry name" value="Mannosyltransferase_CMT1"/>
</dbReference>
<dbReference type="EMBL" id="CAOQHR010000006">
    <property type="protein sequence ID" value="CAI6336541.1"/>
    <property type="molecule type" value="Genomic_DNA"/>
</dbReference>
<comment type="caution">
    <text evidence="3">The sequence shown here is derived from an EMBL/GenBank/DDBJ whole genome shotgun (WGS) entry which is preliminary data.</text>
</comment>
<evidence type="ECO:0000256" key="2">
    <source>
        <dbReference type="SAM" id="Phobius"/>
    </source>
</evidence>
<evidence type="ECO:0000313" key="3">
    <source>
        <dbReference type="EMBL" id="CAI6336541.1"/>
    </source>
</evidence>
<keyword evidence="4" id="KW-1185">Reference proteome</keyword>
<keyword evidence="2" id="KW-0472">Membrane</keyword>
<organism evidence="3 4">
    <name type="scientific">Periconia digitata</name>
    <dbReference type="NCBI Taxonomy" id="1303443"/>
    <lineage>
        <taxon>Eukaryota</taxon>
        <taxon>Fungi</taxon>
        <taxon>Dikarya</taxon>
        <taxon>Ascomycota</taxon>
        <taxon>Pezizomycotina</taxon>
        <taxon>Dothideomycetes</taxon>
        <taxon>Pleosporomycetidae</taxon>
        <taxon>Pleosporales</taxon>
        <taxon>Massarineae</taxon>
        <taxon>Periconiaceae</taxon>
        <taxon>Periconia</taxon>
    </lineage>
</organism>